<dbReference type="GO" id="GO:0005829">
    <property type="term" value="C:cytosol"/>
    <property type="evidence" value="ECO:0007669"/>
    <property type="project" value="UniProtKB-SubCell"/>
</dbReference>
<dbReference type="GO" id="GO:0044780">
    <property type="term" value="P:bacterial-type flagellum assembly"/>
    <property type="evidence" value="ECO:0007669"/>
    <property type="project" value="InterPro"/>
</dbReference>
<comment type="subcellular location">
    <subcellularLocation>
        <location evidence="1">Cytoplasm</location>
        <location evidence="1">Cytosol</location>
    </subcellularLocation>
</comment>
<proteinExistence type="inferred from homology"/>
<keyword evidence="6" id="KW-0282">Flagellum</keyword>
<keyword evidence="6" id="KW-0969">Cilium</keyword>
<dbReference type="Gene3D" id="1.20.120.340">
    <property type="entry name" value="Flagellar protein FliS"/>
    <property type="match status" value="1"/>
</dbReference>
<organism evidence="6 7">
    <name type="scientific">Paenibacillus illinoisensis</name>
    <dbReference type="NCBI Taxonomy" id="59845"/>
    <lineage>
        <taxon>Bacteria</taxon>
        <taxon>Bacillati</taxon>
        <taxon>Bacillota</taxon>
        <taxon>Bacilli</taxon>
        <taxon>Bacillales</taxon>
        <taxon>Paenibacillaceae</taxon>
        <taxon>Paenibacillus</taxon>
    </lineage>
</organism>
<keyword evidence="6" id="KW-0966">Cell projection</keyword>
<protein>
    <submittedName>
        <fullName evidence="6">Flagellar biosynthesis protein FliS</fullName>
    </submittedName>
</protein>
<comment type="similarity">
    <text evidence="2">Belongs to the FliS family.</text>
</comment>
<dbReference type="NCBIfam" id="TIGR00208">
    <property type="entry name" value="fliS"/>
    <property type="match status" value="1"/>
</dbReference>
<name>A0A2W0CAI7_9BACL</name>
<sequence>MIASNYQQQYLKTKVETASPGDLTLLLYEELYRKLNMAKSYLQKNQHTEMFERIDGARAIMYELLGTLNFDYSIANELRSLYQFYLSQLNLFVIKKDPELLEAVIEFAKGFAETWKQALQISKSGKGN</sequence>
<accession>A0A2W0CAI7</accession>
<keyword evidence="3" id="KW-0963">Cytoplasm</keyword>
<dbReference type="EMBL" id="PRLG01000018">
    <property type="protein sequence ID" value="PYY29576.1"/>
    <property type="molecule type" value="Genomic_DNA"/>
</dbReference>
<dbReference type="GO" id="GO:0071973">
    <property type="term" value="P:bacterial-type flagellum-dependent cell motility"/>
    <property type="evidence" value="ECO:0007669"/>
    <property type="project" value="TreeGrafter"/>
</dbReference>
<keyword evidence="5" id="KW-0143">Chaperone</keyword>
<comment type="caution">
    <text evidence="6">The sequence shown here is derived from an EMBL/GenBank/DDBJ whole genome shotgun (WGS) entry which is preliminary data.</text>
</comment>
<dbReference type="Proteomes" id="UP000247459">
    <property type="component" value="Unassembled WGS sequence"/>
</dbReference>
<dbReference type="PANTHER" id="PTHR34773">
    <property type="entry name" value="FLAGELLAR SECRETION CHAPERONE FLIS"/>
    <property type="match status" value="1"/>
</dbReference>
<dbReference type="Pfam" id="PF02561">
    <property type="entry name" value="FliS"/>
    <property type="match status" value="1"/>
</dbReference>
<dbReference type="AlphaFoldDB" id="A0A2W0CAI7"/>
<dbReference type="RefSeq" id="WP_110758646.1">
    <property type="nucleotide sequence ID" value="NZ_PRLG01000018.1"/>
</dbReference>
<evidence type="ECO:0000313" key="6">
    <source>
        <dbReference type="EMBL" id="PYY29576.1"/>
    </source>
</evidence>
<evidence type="ECO:0000256" key="1">
    <source>
        <dbReference type="ARBA" id="ARBA00004514"/>
    </source>
</evidence>
<dbReference type="PANTHER" id="PTHR34773:SF1">
    <property type="entry name" value="FLAGELLAR SECRETION CHAPERONE FLIS"/>
    <property type="match status" value="1"/>
</dbReference>
<evidence type="ECO:0000313" key="7">
    <source>
        <dbReference type="Proteomes" id="UP000247459"/>
    </source>
</evidence>
<evidence type="ECO:0000256" key="5">
    <source>
        <dbReference type="ARBA" id="ARBA00023186"/>
    </source>
</evidence>
<reference evidence="6 7" key="1">
    <citation type="submission" date="2018-01" db="EMBL/GenBank/DDBJ databases">
        <title>Genome sequence of the PGP bacterium Paenibacillus illinoisensis E3.</title>
        <authorList>
            <person name="Rolli E."/>
            <person name="Marasco R."/>
            <person name="Bessem C."/>
            <person name="Michoud G."/>
            <person name="Gaiarsa S."/>
            <person name="Borin S."/>
            <person name="Daffonchio D."/>
        </authorList>
    </citation>
    <scope>NUCLEOTIDE SEQUENCE [LARGE SCALE GENOMIC DNA]</scope>
    <source>
        <strain evidence="6 7">E3</strain>
    </source>
</reference>
<dbReference type="InterPro" id="IPR036584">
    <property type="entry name" value="FliS_sf"/>
</dbReference>
<dbReference type="OrthoDB" id="1524959at2"/>
<gene>
    <name evidence="6" type="ORF">PIL02S_02541</name>
</gene>
<evidence type="ECO:0000256" key="3">
    <source>
        <dbReference type="ARBA" id="ARBA00022490"/>
    </source>
</evidence>
<evidence type="ECO:0000256" key="2">
    <source>
        <dbReference type="ARBA" id="ARBA00008787"/>
    </source>
</evidence>
<dbReference type="InterPro" id="IPR003713">
    <property type="entry name" value="FliS"/>
</dbReference>
<dbReference type="SUPFAM" id="SSF101116">
    <property type="entry name" value="Flagellar export chaperone FliS"/>
    <property type="match status" value="1"/>
</dbReference>
<keyword evidence="4" id="KW-1005">Bacterial flagellum biogenesis</keyword>
<evidence type="ECO:0000256" key="4">
    <source>
        <dbReference type="ARBA" id="ARBA00022795"/>
    </source>
</evidence>